<accession>A0A9W5W851</accession>
<dbReference type="GO" id="GO:0004175">
    <property type="term" value="F:endopeptidase activity"/>
    <property type="evidence" value="ECO:0007669"/>
    <property type="project" value="TreeGrafter"/>
</dbReference>
<evidence type="ECO:0000313" key="9">
    <source>
        <dbReference type="Proteomes" id="UP000053750"/>
    </source>
</evidence>
<comment type="similarity">
    <text evidence="1 5">Belongs to the peptidase S41A family.</text>
</comment>
<dbReference type="GO" id="GO:0006508">
    <property type="term" value="P:proteolysis"/>
    <property type="evidence" value="ECO:0007669"/>
    <property type="project" value="UniProtKB-KW"/>
</dbReference>
<gene>
    <name evidence="8" type="ORF">BG53_14705</name>
</gene>
<evidence type="ECO:0000259" key="7">
    <source>
        <dbReference type="PROSITE" id="PS50106"/>
    </source>
</evidence>
<dbReference type="SMART" id="SM00245">
    <property type="entry name" value="TSPc"/>
    <property type="match status" value="1"/>
</dbReference>
<dbReference type="InterPro" id="IPR036034">
    <property type="entry name" value="PDZ_sf"/>
</dbReference>
<sequence length="477" mass="51893">MYPSPSTTGRRRWIAFAIAGAVAVGAIGFAGGRWWTENRYPMLKDPAFANLDYTYKEIMQDYLNGAKSSELIHGAAEGMTASLDDPYSEYFTGQQGEDYVQHFDDQIVGIGVEIRQEDGQFIINSALKGAPAEQAGLLKGDAITAVDGVPMRGKTLSELVKQTRGVEGTKVKITIVRVGLTEPFDVTLIRKPVPIRTVTSKLLPGGVGMVQISRFAEKTDVEFNQAVDSLLDKGMKGLLLDLRMNPGGLVDSTIGIANRLVPKDKVLLQVVNKNGSRKITYRSEQKEPWTIPIVVLIDESSASSAEVLAAALRDSAGAKLVGVKSFGKGIVQTFRQFGDGSVLKLTESQWRTPSGKWIHEKGIEPDVKAVLPAYARLPVLPTDEVLKEGAYGQGVKTLEEMLMAVGYDPGNPEGIFDADTAAAVEQFQRDEKLTPTGMMSGRTAFKLMDRLRAKLAEDDPQVDTARDTLQAIMTKQP</sequence>
<dbReference type="Gene3D" id="2.30.42.10">
    <property type="match status" value="1"/>
</dbReference>
<dbReference type="Pfam" id="PF01471">
    <property type="entry name" value="PG_binding_1"/>
    <property type="match status" value="1"/>
</dbReference>
<feature type="transmembrane region" description="Helical" evidence="6">
    <location>
        <begin position="12"/>
        <end position="35"/>
    </location>
</feature>
<dbReference type="InterPro" id="IPR004447">
    <property type="entry name" value="Peptidase_S41A"/>
</dbReference>
<dbReference type="InterPro" id="IPR041489">
    <property type="entry name" value="PDZ_6"/>
</dbReference>
<reference evidence="8 9" key="1">
    <citation type="submission" date="2014-02" db="EMBL/GenBank/DDBJ databases">
        <title>Genome sequence of Paenibacillus darwinianus reveals adaptive mechanisms for survival in Antarctic soils.</title>
        <authorList>
            <person name="Dsouza M."/>
            <person name="Taylor M.W."/>
            <person name="Turner S.J."/>
            <person name="Aislabie J."/>
        </authorList>
    </citation>
    <scope>NUCLEOTIDE SEQUENCE [LARGE SCALE GENOMIC DNA]</scope>
    <source>
        <strain evidence="8 9">CE1</strain>
    </source>
</reference>
<dbReference type="NCBIfam" id="TIGR00225">
    <property type="entry name" value="prc"/>
    <property type="match status" value="1"/>
</dbReference>
<evidence type="ECO:0000256" key="3">
    <source>
        <dbReference type="ARBA" id="ARBA00022801"/>
    </source>
</evidence>
<feature type="domain" description="PDZ" evidence="7">
    <location>
        <begin position="110"/>
        <end position="164"/>
    </location>
</feature>
<dbReference type="InterPro" id="IPR005151">
    <property type="entry name" value="Tail-specific_protease"/>
</dbReference>
<dbReference type="Gene3D" id="3.30.750.44">
    <property type="match status" value="1"/>
</dbReference>
<keyword evidence="4 5" id="KW-0720">Serine protease</keyword>
<dbReference type="GO" id="GO:0007165">
    <property type="term" value="P:signal transduction"/>
    <property type="evidence" value="ECO:0007669"/>
    <property type="project" value="TreeGrafter"/>
</dbReference>
<keyword evidence="9" id="KW-1185">Reference proteome</keyword>
<dbReference type="SUPFAM" id="SSF52096">
    <property type="entry name" value="ClpP/crotonase"/>
    <property type="match status" value="1"/>
</dbReference>
<dbReference type="GO" id="GO:0030288">
    <property type="term" value="C:outer membrane-bounded periplasmic space"/>
    <property type="evidence" value="ECO:0007669"/>
    <property type="project" value="TreeGrafter"/>
</dbReference>
<dbReference type="InterPro" id="IPR055210">
    <property type="entry name" value="CtpA/B_N"/>
</dbReference>
<keyword evidence="3 5" id="KW-0378">Hydrolase</keyword>
<name>A0A9W5W851_9BACL</name>
<evidence type="ECO:0000256" key="1">
    <source>
        <dbReference type="ARBA" id="ARBA00009179"/>
    </source>
</evidence>
<dbReference type="FunFam" id="2.30.42.10:FF:000063">
    <property type="entry name" value="Peptidase, S41 family"/>
    <property type="match status" value="1"/>
</dbReference>
<comment type="caution">
    <text evidence="8">The sequence shown here is derived from an EMBL/GenBank/DDBJ whole genome shotgun (WGS) entry which is preliminary data.</text>
</comment>
<keyword evidence="6" id="KW-0472">Membrane</keyword>
<dbReference type="CDD" id="cd06782">
    <property type="entry name" value="cpPDZ_CPP-like"/>
    <property type="match status" value="1"/>
</dbReference>
<dbReference type="InterPro" id="IPR036365">
    <property type="entry name" value="PGBD-like_sf"/>
</dbReference>
<dbReference type="CDD" id="cd07560">
    <property type="entry name" value="Peptidase_S41_CPP"/>
    <property type="match status" value="1"/>
</dbReference>
<dbReference type="Proteomes" id="UP000053750">
    <property type="component" value="Unassembled WGS sequence"/>
</dbReference>
<keyword evidence="2 5" id="KW-0645">Protease</keyword>
<dbReference type="SUPFAM" id="SSF47090">
    <property type="entry name" value="PGBD-like"/>
    <property type="match status" value="1"/>
</dbReference>
<dbReference type="InterPro" id="IPR029045">
    <property type="entry name" value="ClpP/crotonase-like_dom_sf"/>
</dbReference>
<dbReference type="Gene3D" id="1.10.101.10">
    <property type="entry name" value="PGBD-like superfamily/PGBD"/>
    <property type="match status" value="1"/>
</dbReference>
<protein>
    <submittedName>
        <fullName evidence="8">Peptidase S41</fullName>
    </submittedName>
</protein>
<dbReference type="Pfam" id="PF03572">
    <property type="entry name" value="Peptidase_S41"/>
    <property type="match status" value="1"/>
</dbReference>
<organism evidence="8 9">
    <name type="scientific">Paenibacillus darwinianus</name>
    <dbReference type="NCBI Taxonomy" id="1380763"/>
    <lineage>
        <taxon>Bacteria</taxon>
        <taxon>Bacillati</taxon>
        <taxon>Bacillota</taxon>
        <taxon>Bacilli</taxon>
        <taxon>Bacillales</taxon>
        <taxon>Paenibacillaceae</taxon>
        <taxon>Paenibacillus</taxon>
    </lineage>
</organism>
<dbReference type="PANTHER" id="PTHR32060">
    <property type="entry name" value="TAIL-SPECIFIC PROTEASE"/>
    <property type="match status" value="1"/>
</dbReference>
<dbReference type="OrthoDB" id="9812068at2"/>
<dbReference type="InterPro" id="IPR002477">
    <property type="entry name" value="Peptidoglycan-bd-like"/>
</dbReference>
<dbReference type="Gene3D" id="3.90.226.10">
    <property type="entry name" value="2-enoyl-CoA Hydratase, Chain A, domain 1"/>
    <property type="match status" value="1"/>
</dbReference>
<dbReference type="AlphaFoldDB" id="A0A9W5W851"/>
<evidence type="ECO:0000256" key="5">
    <source>
        <dbReference type="RuleBase" id="RU004404"/>
    </source>
</evidence>
<evidence type="ECO:0000256" key="2">
    <source>
        <dbReference type="ARBA" id="ARBA00022670"/>
    </source>
</evidence>
<proteinExistence type="inferred from homology"/>
<dbReference type="InterPro" id="IPR001478">
    <property type="entry name" value="PDZ"/>
</dbReference>
<evidence type="ECO:0000256" key="4">
    <source>
        <dbReference type="ARBA" id="ARBA00022825"/>
    </source>
</evidence>
<evidence type="ECO:0000313" key="8">
    <source>
        <dbReference type="EMBL" id="EXX89874.1"/>
    </source>
</evidence>
<dbReference type="InterPro" id="IPR036366">
    <property type="entry name" value="PGBDSf"/>
</dbReference>
<dbReference type="Pfam" id="PF17820">
    <property type="entry name" value="PDZ_6"/>
    <property type="match status" value="1"/>
</dbReference>
<dbReference type="Pfam" id="PF22694">
    <property type="entry name" value="CtpB_N-like"/>
    <property type="match status" value="1"/>
</dbReference>
<dbReference type="GO" id="GO:0008236">
    <property type="term" value="F:serine-type peptidase activity"/>
    <property type="evidence" value="ECO:0007669"/>
    <property type="project" value="UniProtKB-KW"/>
</dbReference>
<keyword evidence="6" id="KW-0812">Transmembrane</keyword>
<dbReference type="SMART" id="SM00228">
    <property type="entry name" value="PDZ"/>
    <property type="match status" value="1"/>
</dbReference>
<dbReference type="SUPFAM" id="SSF50156">
    <property type="entry name" value="PDZ domain-like"/>
    <property type="match status" value="1"/>
</dbReference>
<dbReference type="RefSeq" id="WP_051587573.1">
    <property type="nucleotide sequence ID" value="NZ_KK082130.1"/>
</dbReference>
<dbReference type="PROSITE" id="PS50106">
    <property type="entry name" value="PDZ"/>
    <property type="match status" value="1"/>
</dbReference>
<evidence type="ECO:0000256" key="6">
    <source>
        <dbReference type="SAM" id="Phobius"/>
    </source>
</evidence>
<keyword evidence="6" id="KW-1133">Transmembrane helix</keyword>
<dbReference type="PANTHER" id="PTHR32060:SF30">
    <property type="entry name" value="CARBOXY-TERMINAL PROCESSING PROTEASE CTPA"/>
    <property type="match status" value="1"/>
</dbReference>
<dbReference type="EMBL" id="JFHU01000081">
    <property type="protein sequence ID" value="EXX89874.1"/>
    <property type="molecule type" value="Genomic_DNA"/>
</dbReference>